<organism evidence="1 2">
    <name type="scientific">Chondromyces crocatus</name>
    <dbReference type="NCBI Taxonomy" id="52"/>
    <lineage>
        <taxon>Bacteria</taxon>
        <taxon>Pseudomonadati</taxon>
        <taxon>Myxococcota</taxon>
        <taxon>Polyangia</taxon>
        <taxon>Polyangiales</taxon>
        <taxon>Polyangiaceae</taxon>
        <taxon>Chondromyces</taxon>
    </lineage>
</organism>
<sequence length="181" mass="19704">MEDVARFFGPTRLPGTRTKDTVRGAGGLLIGIPEGWVTENVYDEFDIARPKNPIDRSASALYNVAPMKAGAPFALDLRAVAELSAILRIKDTTWDPPVEVRVGPQGYRGLVSRGRGLGLARSEGEKEALAALVEVPTRKPAIFIGAWMKAHPEREEALIDMLRALAPCEFKPNKGCVKVEP</sequence>
<proteinExistence type="predicted"/>
<evidence type="ECO:0000313" key="1">
    <source>
        <dbReference type="EMBL" id="AKT38471.1"/>
    </source>
</evidence>
<keyword evidence="2" id="KW-1185">Reference proteome</keyword>
<dbReference type="EMBL" id="CP012159">
    <property type="protein sequence ID" value="AKT38471.1"/>
    <property type="molecule type" value="Genomic_DNA"/>
</dbReference>
<gene>
    <name evidence="1" type="ORF">CMC5_026180</name>
</gene>
<dbReference type="AlphaFoldDB" id="A0A0K1EC60"/>
<name>A0A0K1EC60_CHOCO</name>
<reference evidence="1 2" key="1">
    <citation type="submission" date="2015-07" db="EMBL/GenBank/DDBJ databases">
        <title>Genome analysis of myxobacterium Chondromyces crocatus Cm c5 reveals a high potential for natural compound synthesis and the genetic basis for the loss of fruiting body formation.</title>
        <authorList>
            <person name="Zaburannyi N."/>
            <person name="Bunk B."/>
            <person name="Maier J."/>
            <person name="Overmann J."/>
            <person name="Mueller R."/>
        </authorList>
    </citation>
    <scope>NUCLEOTIDE SEQUENCE [LARGE SCALE GENOMIC DNA]</scope>
    <source>
        <strain evidence="1 2">Cm c5</strain>
    </source>
</reference>
<protein>
    <submittedName>
        <fullName evidence="1">Uncharacterized protein</fullName>
    </submittedName>
</protein>
<accession>A0A0K1EC60</accession>
<dbReference type="KEGG" id="ccro:CMC5_026180"/>
<evidence type="ECO:0000313" key="2">
    <source>
        <dbReference type="Proteomes" id="UP000067626"/>
    </source>
</evidence>
<dbReference type="Proteomes" id="UP000067626">
    <property type="component" value="Chromosome"/>
</dbReference>